<evidence type="ECO:0000313" key="4">
    <source>
        <dbReference type="Proteomes" id="UP000236546"/>
    </source>
</evidence>
<evidence type="ECO:0000259" key="2">
    <source>
        <dbReference type="Pfam" id="PF19343"/>
    </source>
</evidence>
<dbReference type="PANTHER" id="PTHR31138">
    <property type="entry name" value="CHROMOSOME 19, WHOLE GENOME SHOTGUN SEQUENCE"/>
    <property type="match status" value="1"/>
</dbReference>
<comment type="caution">
    <text evidence="3">The sequence shown here is derived from an EMBL/GenBank/DDBJ whole genome shotgun (WGS) entry which is preliminary data.</text>
</comment>
<dbReference type="OrthoDB" id="5407957at2759"/>
<dbReference type="AlphaFoldDB" id="A0A2K0SYX3"/>
<organism evidence="3 4">
    <name type="scientific">Trichoderma gamsii</name>
    <dbReference type="NCBI Taxonomy" id="398673"/>
    <lineage>
        <taxon>Eukaryota</taxon>
        <taxon>Fungi</taxon>
        <taxon>Dikarya</taxon>
        <taxon>Ascomycota</taxon>
        <taxon>Pezizomycotina</taxon>
        <taxon>Sordariomycetes</taxon>
        <taxon>Hypocreomycetidae</taxon>
        <taxon>Hypocreales</taxon>
        <taxon>Hypocreaceae</taxon>
        <taxon>Trichoderma</taxon>
    </lineage>
</organism>
<dbReference type="Proteomes" id="UP000236546">
    <property type="component" value="Unassembled WGS sequence"/>
</dbReference>
<feature type="domain" description="HAM1-like N-terminal" evidence="2">
    <location>
        <begin position="30"/>
        <end position="230"/>
    </location>
</feature>
<proteinExistence type="predicted"/>
<dbReference type="InterPro" id="IPR045967">
    <property type="entry name" value="HAM1-like_N"/>
</dbReference>
<evidence type="ECO:0000256" key="1">
    <source>
        <dbReference type="SAM" id="MobiDB-lite"/>
    </source>
</evidence>
<dbReference type="Pfam" id="PF19343">
    <property type="entry name" value="HAM1_N"/>
    <property type="match status" value="2"/>
</dbReference>
<reference evidence="3 4" key="1">
    <citation type="submission" date="2017-02" db="EMBL/GenBank/DDBJ databases">
        <title>Genomes of Trichoderma spp. with biocontrol activity.</title>
        <authorList>
            <person name="Gardiner D."/>
            <person name="Kazan K."/>
            <person name="Vos C."/>
            <person name="Harvey P."/>
        </authorList>
    </citation>
    <scope>NUCLEOTIDE SEQUENCE [LARGE SCALE GENOMIC DNA]</scope>
    <source>
        <strain evidence="3 4">A5MH</strain>
    </source>
</reference>
<dbReference type="GO" id="GO:0008289">
    <property type="term" value="F:lipid binding"/>
    <property type="evidence" value="ECO:0007669"/>
    <property type="project" value="InterPro"/>
</dbReference>
<sequence>MFSWKALSRPSQLRHDEEHQPLLPQYNEATARQTRLHEKLHTYQMLRALSNGYMPSTEQIITHLRTLLAADVLNPQTPGLSPSGRALIRTTRIWLSELIDLMKSKNSKDQIQDFLWYLTKARLEVDVDTSGIQARATMAKWKADAMAAVDSLKTVGSLLLTNSDFRILLTDLSTVSREVFRDTAFSLSDVAHDTGKRLEPAEEEQQALKKPGGDEQPAPSTEDLQGEVMEVAQIVTSGAGDVVGTAARSARDHLQGEEQQALTHRLKQAVLKLRKRPNYSDSVSTISLLLRHYLKTYARAAATAADAIDADININPEANEALRDFWQLITSFGSKDAWDEVEKSFHEVAEIGESDPAFEDLVDQVSKLVQDIMMDPDFFGNAEKRFEEVRGKSKELATETSIRDKLDDLLRSLSWALRSVSEDAEVTQLSRSSARIARLISPPDQYINKEMTSDLINVFVPVLLQAIQYVPIPRLEVSTPDVDLLVENLILEPGRTVNNSSFLPYRLQVSTRNDLDIRKARFQILSTVTSVATIKISGLSIAAEDLGYWVQLHSGILGFSDKGLASIELDERGIDLILDIEIGRDRLENIVSLRRASVRIHHLNYTLRGSKFSFFGWLLKPFIRPIVKRAMERSIASAIEDGLHTLNRELVFARERLRATRIASPEDLWTFIRAVAARLVPRPHPDIEARIGVRPDIFRGKYAPGSLVELWEREAQDASQKIYEYERGGWRNDIFGVRTRPA</sequence>
<feature type="domain" description="HAM1-like N-terminal" evidence="2">
    <location>
        <begin position="255"/>
        <end position="580"/>
    </location>
</feature>
<protein>
    <recommendedName>
        <fullName evidence="2">HAM1-like N-terminal domain-containing protein</fullName>
    </recommendedName>
</protein>
<feature type="region of interest" description="Disordered" evidence="1">
    <location>
        <begin position="193"/>
        <end position="223"/>
    </location>
</feature>
<evidence type="ECO:0000313" key="3">
    <source>
        <dbReference type="EMBL" id="PNP38461.1"/>
    </source>
</evidence>
<accession>A0A2K0SYX3</accession>
<dbReference type="Gene3D" id="3.15.10.10">
    <property type="entry name" value="Bactericidal permeability-increasing protein, domain 1"/>
    <property type="match status" value="1"/>
</dbReference>
<dbReference type="PANTHER" id="PTHR31138:SF4">
    <property type="entry name" value="DUF5923 DOMAIN-CONTAINING PROTEIN"/>
    <property type="match status" value="1"/>
</dbReference>
<dbReference type="InterPro" id="IPR017943">
    <property type="entry name" value="Bactericidal_perm-incr_a/b_dom"/>
</dbReference>
<gene>
    <name evidence="3" type="ORF">TGAMA5MH_09542</name>
</gene>
<dbReference type="SUPFAM" id="SSF55394">
    <property type="entry name" value="Bactericidal permeability-increasing protein, BPI"/>
    <property type="match status" value="1"/>
</dbReference>
<name>A0A2K0SYX3_9HYPO</name>
<dbReference type="EMBL" id="MTYH01000104">
    <property type="protein sequence ID" value="PNP38461.1"/>
    <property type="molecule type" value="Genomic_DNA"/>
</dbReference>
<feature type="region of interest" description="Disordered" evidence="1">
    <location>
        <begin position="1"/>
        <end position="25"/>
    </location>
</feature>